<keyword evidence="2" id="KW-1185">Reference proteome</keyword>
<gene>
    <name evidence="1" type="ORF">GLAREA_10965</name>
</gene>
<dbReference type="GeneID" id="19470009"/>
<dbReference type="OrthoDB" id="66095at2759"/>
<dbReference type="Proteomes" id="UP000016922">
    <property type="component" value="Unassembled WGS sequence"/>
</dbReference>
<dbReference type="RefSeq" id="XP_008077347.1">
    <property type="nucleotide sequence ID" value="XM_008079156.1"/>
</dbReference>
<accession>S3EAC5</accession>
<dbReference type="eggNOG" id="ENOG502S9BI">
    <property type="taxonomic scope" value="Eukaryota"/>
</dbReference>
<dbReference type="AlphaFoldDB" id="S3EAC5"/>
<name>S3EAC5_GLAL2</name>
<proteinExistence type="predicted"/>
<evidence type="ECO:0000313" key="2">
    <source>
        <dbReference type="Proteomes" id="UP000016922"/>
    </source>
</evidence>
<dbReference type="OMA" id="IAVWGRA"/>
<dbReference type="STRING" id="1116229.S3EAC5"/>
<dbReference type="EMBL" id="KE145354">
    <property type="protein sequence ID" value="EPE35268.1"/>
    <property type="molecule type" value="Genomic_DNA"/>
</dbReference>
<sequence>MDAVNYLTAAIRNTAISIFNPILESEPSEPFSPTADDVVEVKKFFLESAKLPLELVDAIIDQAEYWPHTRSVFHRHESENPLYVRAGGVEENSLLLRTPPLGFMPLQEWTHAITKTSTDTPRKLTTDVGPELEGTGRYAWNLEGAPLISESAPGEVGDDELTKKVLKGLGDDSASRGLTCRKIVFTIRSHDQGWGGSSAADRGTYRGSFTWFDVGLERVVAKRQDDESGTSNSQNPIVLTTRQILPHFSPSQEPEFPLLPGRTCLQKNLTASNTWQDHVIEWRATDNIHEESPEADALEEQGRGRASLDGEFVRNLKIGDAITVWGKARFGGWSNIITDVNVDVYWAV</sequence>
<dbReference type="HOGENOM" id="CLU_041809_0_0_1"/>
<reference evidence="1 2" key="1">
    <citation type="journal article" date="2013" name="BMC Genomics">
        <title>Genomics-driven discovery of the pneumocandin biosynthetic gene cluster in the fungus Glarea lozoyensis.</title>
        <authorList>
            <person name="Chen L."/>
            <person name="Yue Q."/>
            <person name="Zhang X."/>
            <person name="Xiang M."/>
            <person name="Wang C."/>
            <person name="Li S."/>
            <person name="Che Y."/>
            <person name="Ortiz-Lopez F.J."/>
            <person name="Bills G.F."/>
            <person name="Liu X."/>
            <person name="An Z."/>
        </authorList>
    </citation>
    <scope>NUCLEOTIDE SEQUENCE [LARGE SCALE GENOMIC DNA]</scope>
    <source>
        <strain evidence="2">ATCC 20868 / MF5171</strain>
    </source>
</reference>
<evidence type="ECO:0000313" key="1">
    <source>
        <dbReference type="EMBL" id="EPE35268.1"/>
    </source>
</evidence>
<protein>
    <submittedName>
        <fullName evidence="1">Uncharacterized protein</fullName>
    </submittedName>
</protein>
<organism evidence="1 2">
    <name type="scientific">Glarea lozoyensis (strain ATCC 20868 / MF5171)</name>
    <dbReference type="NCBI Taxonomy" id="1116229"/>
    <lineage>
        <taxon>Eukaryota</taxon>
        <taxon>Fungi</taxon>
        <taxon>Dikarya</taxon>
        <taxon>Ascomycota</taxon>
        <taxon>Pezizomycotina</taxon>
        <taxon>Leotiomycetes</taxon>
        <taxon>Helotiales</taxon>
        <taxon>Helotiaceae</taxon>
        <taxon>Glarea</taxon>
    </lineage>
</organism>
<dbReference type="KEGG" id="glz:GLAREA_10965"/>